<evidence type="ECO:0000313" key="2">
    <source>
        <dbReference type="EMBL" id="KAK0432736.1"/>
    </source>
</evidence>
<dbReference type="EMBL" id="JAUEPT010000090">
    <property type="protein sequence ID" value="KAK0432736.1"/>
    <property type="molecule type" value="Genomic_DNA"/>
</dbReference>
<keyword evidence="3" id="KW-1185">Reference proteome</keyword>
<evidence type="ECO:0008006" key="4">
    <source>
        <dbReference type="Google" id="ProtNLM"/>
    </source>
</evidence>
<reference evidence="2" key="1">
    <citation type="submission" date="2023-06" db="EMBL/GenBank/DDBJ databases">
        <authorList>
            <consortium name="Lawrence Berkeley National Laboratory"/>
            <person name="Ahrendt S."/>
            <person name="Sahu N."/>
            <person name="Indic B."/>
            <person name="Wong-Bajracharya J."/>
            <person name="Merenyi Z."/>
            <person name="Ke H.-M."/>
            <person name="Monk M."/>
            <person name="Kocsube S."/>
            <person name="Drula E."/>
            <person name="Lipzen A."/>
            <person name="Balint B."/>
            <person name="Henrissat B."/>
            <person name="Andreopoulos B."/>
            <person name="Martin F.M."/>
            <person name="Harder C.B."/>
            <person name="Rigling D."/>
            <person name="Ford K.L."/>
            <person name="Foster G.D."/>
            <person name="Pangilinan J."/>
            <person name="Papanicolaou A."/>
            <person name="Barry K."/>
            <person name="LaButti K."/>
            <person name="Viragh M."/>
            <person name="Koriabine M."/>
            <person name="Yan M."/>
            <person name="Riley R."/>
            <person name="Champramary S."/>
            <person name="Plett K.L."/>
            <person name="Tsai I.J."/>
            <person name="Slot J."/>
            <person name="Sipos G."/>
            <person name="Plett J."/>
            <person name="Nagy L.G."/>
            <person name="Grigoriev I.V."/>
        </authorList>
    </citation>
    <scope>NUCLEOTIDE SEQUENCE</scope>
    <source>
        <strain evidence="2">FPL87.14</strain>
    </source>
</reference>
<gene>
    <name evidence="2" type="ORF">EV421DRAFT_1742118</name>
</gene>
<dbReference type="Proteomes" id="UP001175226">
    <property type="component" value="Unassembled WGS sequence"/>
</dbReference>
<name>A0AA39MFA9_9AGAR</name>
<dbReference type="AlphaFoldDB" id="A0AA39MFA9"/>
<comment type="caution">
    <text evidence="2">The sequence shown here is derived from an EMBL/GenBank/DDBJ whole genome shotgun (WGS) entry which is preliminary data.</text>
</comment>
<feature type="region of interest" description="Disordered" evidence="1">
    <location>
        <begin position="30"/>
        <end position="99"/>
    </location>
</feature>
<feature type="compositionally biased region" description="Low complexity" evidence="1">
    <location>
        <begin position="83"/>
        <end position="94"/>
    </location>
</feature>
<protein>
    <recommendedName>
        <fullName evidence="4">Aspartic peptidase DDI1-type domain-containing protein</fullName>
    </recommendedName>
</protein>
<organism evidence="2 3">
    <name type="scientific">Armillaria borealis</name>
    <dbReference type="NCBI Taxonomy" id="47425"/>
    <lineage>
        <taxon>Eukaryota</taxon>
        <taxon>Fungi</taxon>
        <taxon>Dikarya</taxon>
        <taxon>Basidiomycota</taxon>
        <taxon>Agaricomycotina</taxon>
        <taxon>Agaricomycetes</taxon>
        <taxon>Agaricomycetidae</taxon>
        <taxon>Agaricales</taxon>
        <taxon>Marasmiineae</taxon>
        <taxon>Physalacriaceae</taxon>
        <taxon>Armillaria</taxon>
    </lineage>
</organism>
<evidence type="ECO:0000256" key="1">
    <source>
        <dbReference type="SAM" id="MobiDB-lite"/>
    </source>
</evidence>
<proteinExistence type="predicted"/>
<feature type="compositionally biased region" description="Basic and acidic residues" evidence="1">
    <location>
        <begin position="70"/>
        <end position="80"/>
    </location>
</feature>
<accession>A0AA39MFA9</accession>
<sequence length="251" mass="27446">MICLEHGKKPMYDQICMAHTIIMDAMSETVGSDEHPTTESDEGQSETREDNNNIEYELYEASDDATNSDSSDKQLQRMAEDPTGSSGYTSSTSSDNREESLEAIPLCDFGGAIASDAPRYTLNLWMMDGMTHCPDQEGMVAMTEAQDNANYQGKVHLRVSKELGECPVSKDKCCLVTMLNINGLDVVTLWDSGSTSTAMSPAFVDISKVLVSCLLNPVVLQLGTIGSCAKINFSTNTEIKIEGFQGREYLM</sequence>
<evidence type="ECO:0000313" key="3">
    <source>
        <dbReference type="Proteomes" id="UP001175226"/>
    </source>
</evidence>